<dbReference type="AlphaFoldDB" id="A0A816IFI5"/>
<name>A0A816IFI5_BRANA</name>
<feature type="non-terminal residue" evidence="2">
    <location>
        <position position="108"/>
    </location>
</feature>
<sequence length="108" mass="11442">QINNGGQFREFFLKCVNAGNTRAICYAGLHAATSIGLEEKIQTTYFAAPKTGPELQFALEPATEGLESANDPATEGLESVNEPATEATPEALELATEPPMTESPTTVL</sequence>
<feature type="non-terminal residue" evidence="2">
    <location>
        <position position="1"/>
    </location>
</feature>
<dbReference type="EMBL" id="HG994367">
    <property type="protein sequence ID" value="CAF1707930.1"/>
    <property type="molecule type" value="Genomic_DNA"/>
</dbReference>
<organism evidence="2">
    <name type="scientific">Brassica napus</name>
    <name type="common">Rape</name>
    <dbReference type="NCBI Taxonomy" id="3708"/>
    <lineage>
        <taxon>Eukaryota</taxon>
        <taxon>Viridiplantae</taxon>
        <taxon>Streptophyta</taxon>
        <taxon>Embryophyta</taxon>
        <taxon>Tracheophyta</taxon>
        <taxon>Spermatophyta</taxon>
        <taxon>Magnoliopsida</taxon>
        <taxon>eudicotyledons</taxon>
        <taxon>Gunneridae</taxon>
        <taxon>Pentapetalae</taxon>
        <taxon>rosids</taxon>
        <taxon>malvids</taxon>
        <taxon>Brassicales</taxon>
        <taxon>Brassicaceae</taxon>
        <taxon>Brassiceae</taxon>
        <taxon>Brassica</taxon>
    </lineage>
</organism>
<gene>
    <name evidence="2" type="ORF">DARMORV10_C03P66130.1</name>
</gene>
<proteinExistence type="predicted"/>
<accession>A0A816IFI5</accession>
<evidence type="ECO:0000313" key="2">
    <source>
        <dbReference type="EMBL" id="CAF1707930.1"/>
    </source>
</evidence>
<dbReference type="Proteomes" id="UP001295469">
    <property type="component" value="Chromosome C03"/>
</dbReference>
<reference evidence="2" key="1">
    <citation type="submission" date="2021-01" db="EMBL/GenBank/DDBJ databases">
        <authorList>
            <consortium name="Genoscope - CEA"/>
            <person name="William W."/>
        </authorList>
    </citation>
    <scope>NUCLEOTIDE SEQUENCE</scope>
</reference>
<evidence type="ECO:0000256" key="1">
    <source>
        <dbReference type="SAM" id="MobiDB-lite"/>
    </source>
</evidence>
<feature type="region of interest" description="Disordered" evidence="1">
    <location>
        <begin position="64"/>
        <end position="108"/>
    </location>
</feature>
<protein>
    <submittedName>
        <fullName evidence="2">(rape) hypothetical protein</fullName>
    </submittedName>
</protein>
<feature type="compositionally biased region" description="Low complexity" evidence="1">
    <location>
        <begin position="82"/>
        <end position="99"/>
    </location>
</feature>